<gene>
    <name evidence="4" type="ORF">V2K49_06090</name>
</gene>
<dbReference type="InterPro" id="IPR008040">
    <property type="entry name" value="Hydant_A_N"/>
</dbReference>
<dbReference type="InterPro" id="IPR002821">
    <property type="entry name" value="Hydantoinase_A"/>
</dbReference>
<dbReference type="Pfam" id="PF01968">
    <property type="entry name" value="Hydantoinase_A"/>
    <property type="match status" value="1"/>
</dbReference>
<dbReference type="PANTHER" id="PTHR11365:SF23">
    <property type="entry name" value="HYPOTHETICAL 5-OXOPROLINASE (EUROFUNG)-RELATED"/>
    <property type="match status" value="1"/>
</dbReference>
<dbReference type="SUPFAM" id="SSF53067">
    <property type="entry name" value="Actin-like ATPase domain"/>
    <property type="match status" value="1"/>
</dbReference>
<feature type="domain" description="Acetophenone carboxylase-like C-terminal" evidence="3">
    <location>
        <begin position="567"/>
        <end position="750"/>
    </location>
</feature>
<dbReference type="InterPro" id="IPR045079">
    <property type="entry name" value="Oxoprolinase-like"/>
</dbReference>
<evidence type="ECO:0000259" key="1">
    <source>
        <dbReference type="Pfam" id="PF01968"/>
    </source>
</evidence>
<name>A0ABD5J302_9ACTN</name>
<reference evidence="4 5" key="1">
    <citation type="submission" date="2023-11" db="EMBL/GenBank/DDBJ databases">
        <title>30 novel species of actinomycetes from the DSMZ collection.</title>
        <authorList>
            <person name="Nouioui I."/>
        </authorList>
    </citation>
    <scope>NUCLEOTIDE SEQUENCE [LARGE SCALE GENOMIC DNA]</scope>
    <source>
        <strain evidence="4 5">DSM 41602</strain>
    </source>
</reference>
<protein>
    <submittedName>
        <fullName evidence="4">Hydantoinase/oxoprolinase family protein</fullName>
    </submittedName>
</protein>
<evidence type="ECO:0000259" key="3">
    <source>
        <dbReference type="Pfam" id="PF19278"/>
    </source>
</evidence>
<feature type="domain" description="Hydantoinase A/oxoprolinase" evidence="1">
    <location>
        <begin position="266"/>
        <end position="552"/>
    </location>
</feature>
<feature type="domain" description="Hydantoinase/oxoprolinase N-terminal" evidence="2">
    <location>
        <begin position="57"/>
        <end position="245"/>
    </location>
</feature>
<sequence>MAWLPLELPGNAASFEMNAPGQVPPLGRQTKRLVFDSSSWPIGLAMLGARDNMSAILGIDIGGTFTDAFLGDDQGNITTAKVPSTPPDFAEGFLNAVDEIGRKLGRSREATLSDVDYICHGTTAALNALVTGNVSRVGLLTTKGHRDSIYIMNVEGRYAGLGPEEIQNVAATRKPPPLLPKRMVKEITERVDYQGNVVVRLDEDKARVAIRELLEDGVAAIAVSLLWSFVNPEHEIRLRKIIEEESPGTYICLSSDLSPKIREYERTVTTVMNAQVGPTLRDYLAPLTEELELRGLNGALLVMQGSGGTVSAQDAPAQAITTIGSVLTGGVVGARNLGRKLGHRNIITSDIGGTTFLVGLVVDGEPVYSSSTTLNQFTVSTPMVNVTSIGSGGGAIAWLDAGGNLRVGPRSAGARPGPACFGQDGVEPTVTDANLVLGILDPKTFAEGTKRLDVDRARKALETRIGEPLGLDAEQAAAAVFEIQNAQTADLLRRVVVGQGHDPRDFVLYAFGGGGPAHCFAYGADLGIKEIYIPLGDANAFSAYGLTTSDVVLSAELSNPATYPFDAARVERQFAELEAGLTARLEAQGVSFTSIGMRRQLDIRYTAQMFEVPTPVGSGPLTDADMDTVISDFEHTYEQMFGRGTGHADAGFQLINHRVFGIGSTAFTPELPIAPKAESEDARSALSGTRRVFLDSRRGWEATAIYDYARLTHGHRLQGPAIVEAGTTTVVVPRDASAQVDSLRNIILHLDDRRP</sequence>
<dbReference type="Pfam" id="PF19278">
    <property type="entry name" value="Hydant_A_C"/>
    <property type="match status" value="1"/>
</dbReference>
<proteinExistence type="predicted"/>
<dbReference type="InterPro" id="IPR043129">
    <property type="entry name" value="ATPase_NBD"/>
</dbReference>
<comment type="caution">
    <text evidence="4">The sequence shown here is derived from an EMBL/GenBank/DDBJ whole genome shotgun (WGS) entry which is preliminary data.</text>
</comment>
<dbReference type="Proteomes" id="UP001354649">
    <property type="component" value="Unassembled WGS sequence"/>
</dbReference>
<dbReference type="PANTHER" id="PTHR11365">
    <property type="entry name" value="5-OXOPROLINASE RELATED"/>
    <property type="match status" value="1"/>
</dbReference>
<evidence type="ECO:0000259" key="2">
    <source>
        <dbReference type="Pfam" id="PF05378"/>
    </source>
</evidence>
<evidence type="ECO:0000313" key="4">
    <source>
        <dbReference type="EMBL" id="MEE4582750.1"/>
    </source>
</evidence>
<evidence type="ECO:0000313" key="5">
    <source>
        <dbReference type="Proteomes" id="UP001354649"/>
    </source>
</evidence>
<dbReference type="InterPro" id="IPR049517">
    <property type="entry name" value="ACX-like_C"/>
</dbReference>
<dbReference type="AlphaFoldDB" id="A0ABD5J302"/>
<dbReference type="EMBL" id="JAZBJQ010000003">
    <property type="protein sequence ID" value="MEE4582750.1"/>
    <property type="molecule type" value="Genomic_DNA"/>
</dbReference>
<dbReference type="RefSeq" id="WP_236669974.1">
    <property type="nucleotide sequence ID" value="NZ_CP108856.1"/>
</dbReference>
<accession>A0ABD5J302</accession>
<dbReference type="GeneID" id="97436458"/>
<organism evidence="4 5">
    <name type="scientific">Streptomyces antimycoticus</name>
    <dbReference type="NCBI Taxonomy" id="68175"/>
    <lineage>
        <taxon>Bacteria</taxon>
        <taxon>Bacillati</taxon>
        <taxon>Actinomycetota</taxon>
        <taxon>Actinomycetes</taxon>
        <taxon>Kitasatosporales</taxon>
        <taxon>Streptomycetaceae</taxon>
        <taxon>Streptomyces</taxon>
        <taxon>Streptomyces violaceusniger group</taxon>
    </lineage>
</organism>
<dbReference type="Pfam" id="PF05378">
    <property type="entry name" value="Hydant_A_N"/>
    <property type="match status" value="1"/>
</dbReference>